<evidence type="ECO:0000256" key="1">
    <source>
        <dbReference type="SAM" id="Coils"/>
    </source>
</evidence>
<dbReference type="PROSITE" id="PS51737">
    <property type="entry name" value="RECOMBINASE_DNA_BIND"/>
    <property type="match status" value="1"/>
</dbReference>
<accession>A0A0F8YF36</accession>
<gene>
    <name evidence="3" type="ORF">LCGC14_2827340</name>
</gene>
<keyword evidence="1" id="KW-0175">Coiled coil</keyword>
<dbReference type="GO" id="GO:0000150">
    <property type="term" value="F:DNA strand exchange activity"/>
    <property type="evidence" value="ECO:0007669"/>
    <property type="project" value="InterPro"/>
</dbReference>
<dbReference type="InterPro" id="IPR006119">
    <property type="entry name" value="Resolv_N"/>
</dbReference>
<organism evidence="3">
    <name type="scientific">marine sediment metagenome</name>
    <dbReference type="NCBI Taxonomy" id="412755"/>
    <lineage>
        <taxon>unclassified sequences</taxon>
        <taxon>metagenomes</taxon>
        <taxon>ecological metagenomes</taxon>
    </lineage>
</organism>
<dbReference type="PANTHER" id="PTHR30461">
    <property type="entry name" value="DNA-INVERTASE FROM LAMBDOID PROPHAGE"/>
    <property type="match status" value="1"/>
</dbReference>
<dbReference type="Pfam" id="PF07508">
    <property type="entry name" value="Recombinase"/>
    <property type="match status" value="1"/>
</dbReference>
<dbReference type="InterPro" id="IPR036162">
    <property type="entry name" value="Resolvase-like_N_sf"/>
</dbReference>
<feature type="non-terminal residue" evidence="3">
    <location>
        <position position="402"/>
    </location>
</feature>
<dbReference type="EMBL" id="LAZR01053754">
    <property type="protein sequence ID" value="KKK80053.1"/>
    <property type="molecule type" value="Genomic_DNA"/>
</dbReference>
<dbReference type="Pfam" id="PF00239">
    <property type="entry name" value="Resolvase"/>
    <property type="match status" value="1"/>
</dbReference>
<comment type="caution">
    <text evidence="3">The sequence shown here is derived from an EMBL/GenBank/DDBJ whole genome shotgun (WGS) entry which is preliminary data.</text>
</comment>
<dbReference type="Pfam" id="PF13408">
    <property type="entry name" value="Zn_ribbon_recom"/>
    <property type="match status" value="1"/>
</dbReference>
<feature type="coiled-coil region" evidence="1">
    <location>
        <begin position="300"/>
        <end position="327"/>
    </location>
</feature>
<dbReference type="InterPro" id="IPR025827">
    <property type="entry name" value="Zn_ribbon_recom_dom"/>
</dbReference>
<dbReference type="PANTHER" id="PTHR30461:SF23">
    <property type="entry name" value="DNA RECOMBINASE-RELATED"/>
    <property type="match status" value="1"/>
</dbReference>
<feature type="domain" description="Recombinase" evidence="2">
    <location>
        <begin position="79"/>
        <end position="215"/>
    </location>
</feature>
<proteinExistence type="predicted"/>
<dbReference type="Gene3D" id="3.40.50.1390">
    <property type="entry name" value="Resolvase, N-terminal catalytic domain"/>
    <property type="match status" value="1"/>
</dbReference>
<dbReference type="InterPro" id="IPR050639">
    <property type="entry name" value="SSR_resolvase"/>
</dbReference>
<evidence type="ECO:0000259" key="2">
    <source>
        <dbReference type="PROSITE" id="PS51737"/>
    </source>
</evidence>
<dbReference type="InterPro" id="IPR011109">
    <property type="entry name" value="DNA_bind_recombinase_dom"/>
</dbReference>
<dbReference type="AlphaFoldDB" id="A0A0F8YF36"/>
<feature type="non-terminal residue" evidence="3">
    <location>
        <position position="1"/>
    </location>
</feature>
<name>A0A0F8YF36_9ZZZZ</name>
<sequence length="402" mass="45392">LDRWARNQRVMLESFNVLAKTNVSLVSITENIDYSTPQGKLFTQMLGSFAEYFSGALANHVSKGLDQRAHEGKHTGGIPFGYESCWTGKKGKRKRLCNPEHPGGIHIHSIEGPAVTELFNRYSGGNSTLSQLAAWLNDQGFRTRNMHRLPDVNGNLTSGPRLFTTASVRGILHNPFYTGQITHRGKLLPGLHEPLISQDVFETVQTNLKKNSGRSETLQVRPERHYLLKGIVRCAYCGMPMWAQTYKSGKPFYREHKNSRSHGICPGGGSITCPVVDEQISKLIEAIELGPQWLEEVLSIISLKDEVEKVRKKRQAAQEKLRRMAKAYMDGLFPDEEYHRQKILLEMELESLVVPQANAAEEAGKLIMNLPRLWNEANLEERRKLLLSMLDAIYVDAKQTKS</sequence>
<dbReference type="GO" id="GO:0003677">
    <property type="term" value="F:DNA binding"/>
    <property type="evidence" value="ECO:0007669"/>
    <property type="project" value="InterPro"/>
</dbReference>
<dbReference type="SUPFAM" id="SSF53041">
    <property type="entry name" value="Resolvase-like"/>
    <property type="match status" value="1"/>
</dbReference>
<evidence type="ECO:0000313" key="3">
    <source>
        <dbReference type="EMBL" id="KKK80053.1"/>
    </source>
</evidence>
<dbReference type="InterPro" id="IPR038109">
    <property type="entry name" value="DNA_bind_recomb_sf"/>
</dbReference>
<dbReference type="Gene3D" id="3.90.1750.20">
    <property type="entry name" value="Putative Large Serine Recombinase, Chain B, Domain 2"/>
    <property type="match status" value="1"/>
</dbReference>
<protein>
    <recommendedName>
        <fullName evidence="2">Recombinase domain-containing protein</fullName>
    </recommendedName>
</protein>
<reference evidence="3" key="1">
    <citation type="journal article" date="2015" name="Nature">
        <title>Complex archaea that bridge the gap between prokaryotes and eukaryotes.</title>
        <authorList>
            <person name="Spang A."/>
            <person name="Saw J.H."/>
            <person name="Jorgensen S.L."/>
            <person name="Zaremba-Niedzwiedzka K."/>
            <person name="Martijn J."/>
            <person name="Lind A.E."/>
            <person name="van Eijk R."/>
            <person name="Schleper C."/>
            <person name="Guy L."/>
            <person name="Ettema T.J."/>
        </authorList>
    </citation>
    <scope>NUCLEOTIDE SEQUENCE</scope>
</reference>